<comment type="catalytic activity">
    <reaction evidence="7">
        <text>L-2,4-diaminobutanoate + 2-oxoglutarate = L-aspartate 4-semialdehyde + L-glutamate</text>
        <dbReference type="Rhea" id="RHEA:11160"/>
        <dbReference type="ChEBI" id="CHEBI:16810"/>
        <dbReference type="ChEBI" id="CHEBI:29985"/>
        <dbReference type="ChEBI" id="CHEBI:58761"/>
        <dbReference type="ChEBI" id="CHEBI:537519"/>
        <dbReference type="EC" id="2.6.1.76"/>
    </reaction>
</comment>
<evidence type="ECO:0000256" key="2">
    <source>
        <dbReference type="ARBA" id="ARBA00008954"/>
    </source>
</evidence>
<dbReference type="InterPro" id="IPR015422">
    <property type="entry name" value="PyrdxlP-dep_Trfase_small"/>
</dbReference>
<dbReference type="AlphaFoldDB" id="A0A4R6U013"/>
<dbReference type="NCBIfam" id="NF006733">
    <property type="entry name" value="PRK09264.1"/>
    <property type="match status" value="1"/>
</dbReference>
<proteinExistence type="inferred from homology"/>
<dbReference type="InterPro" id="IPR015421">
    <property type="entry name" value="PyrdxlP-dep_Trfase_major"/>
</dbReference>
<dbReference type="InterPro" id="IPR049704">
    <property type="entry name" value="Aminotrans_3_PPA_site"/>
</dbReference>
<reference evidence="8 9" key="1">
    <citation type="submission" date="2019-03" db="EMBL/GenBank/DDBJ databases">
        <title>Genomic Encyclopedia of Type Strains, Phase IV (KMG-IV): sequencing the most valuable type-strain genomes for metagenomic binning, comparative biology and taxonomic classification.</title>
        <authorList>
            <person name="Goeker M."/>
        </authorList>
    </citation>
    <scope>NUCLEOTIDE SEQUENCE [LARGE SCALE GENOMIC DNA]</scope>
    <source>
        <strain evidence="8 9">DSM 28679</strain>
    </source>
</reference>
<dbReference type="PIRSF" id="PIRSF000521">
    <property type="entry name" value="Transaminase_4ab_Lys_Orn"/>
    <property type="match status" value="1"/>
</dbReference>
<dbReference type="Proteomes" id="UP000294575">
    <property type="component" value="Unassembled WGS sequence"/>
</dbReference>
<dbReference type="InterPro" id="IPR005814">
    <property type="entry name" value="Aminotrans_3"/>
</dbReference>
<dbReference type="CDD" id="cd00610">
    <property type="entry name" value="OAT_like"/>
    <property type="match status" value="1"/>
</dbReference>
<comment type="similarity">
    <text evidence="2 6">Belongs to the class-III pyridoxal-phosphate-dependent aminotransferase family.</text>
</comment>
<dbReference type="NCBIfam" id="TIGR00709">
    <property type="entry name" value="dat"/>
    <property type="match status" value="1"/>
</dbReference>
<keyword evidence="9" id="KW-1185">Reference proteome</keyword>
<dbReference type="PROSITE" id="PS00600">
    <property type="entry name" value="AA_TRANSFER_CLASS_3"/>
    <property type="match status" value="1"/>
</dbReference>
<dbReference type="EC" id="2.6.1.76" evidence="7"/>
<dbReference type="Pfam" id="PF00202">
    <property type="entry name" value="Aminotran_3"/>
    <property type="match status" value="1"/>
</dbReference>
<evidence type="ECO:0000256" key="1">
    <source>
        <dbReference type="ARBA" id="ARBA00001933"/>
    </source>
</evidence>
<dbReference type="FunFam" id="3.40.640.10:FF:000004">
    <property type="entry name" value="Acetylornithine aminotransferase"/>
    <property type="match status" value="1"/>
</dbReference>
<evidence type="ECO:0000256" key="3">
    <source>
        <dbReference type="ARBA" id="ARBA00022576"/>
    </source>
</evidence>
<protein>
    <recommendedName>
        <fullName evidence="7">Diaminobutyrate--2-oxoglutarate transaminase</fullName>
        <ecNumber evidence="7">2.6.1.76</ecNumber>
    </recommendedName>
    <alternativeName>
        <fullName evidence="7">DABA aminotransferase</fullName>
    </alternativeName>
</protein>
<dbReference type="PANTHER" id="PTHR43552:SF2">
    <property type="entry name" value="DIAMINOBUTYRATE--2-OXOGLUTARATE TRANSAMINASE"/>
    <property type="match status" value="1"/>
</dbReference>
<comment type="function">
    <text evidence="7">Catalyzes reversively the conversion of L-aspartate beta-semialdehyde (ASA) to L-2,4-diaminobutyrate (DABA) by transamination with L-glutamate.</text>
</comment>
<keyword evidence="3 7" id="KW-0032">Aminotransferase</keyword>
<keyword evidence="4 7" id="KW-0808">Transferase</keyword>
<evidence type="ECO:0000256" key="7">
    <source>
        <dbReference type="RuleBase" id="RU365034"/>
    </source>
</evidence>
<dbReference type="NCBIfam" id="TIGR02407">
    <property type="entry name" value="ectoine_ectB"/>
    <property type="match status" value="1"/>
</dbReference>
<name>A0A4R6U013_9GAMM</name>
<dbReference type="Gene3D" id="3.90.1150.10">
    <property type="entry name" value="Aspartate Aminotransferase, domain 1"/>
    <property type="match status" value="1"/>
</dbReference>
<evidence type="ECO:0000313" key="8">
    <source>
        <dbReference type="EMBL" id="TDQ39618.1"/>
    </source>
</evidence>
<accession>A0A4R6U013</accession>
<dbReference type="InterPro" id="IPR004637">
    <property type="entry name" value="Dat"/>
</dbReference>
<comment type="caution">
    <text evidence="8">The sequence shown here is derived from an EMBL/GenBank/DDBJ whole genome shotgun (WGS) entry which is preliminary data.</text>
</comment>
<dbReference type="OrthoDB" id="9801052at2"/>
<comment type="cofactor">
    <cofactor evidence="1 7">
        <name>pyridoxal 5'-phosphate</name>
        <dbReference type="ChEBI" id="CHEBI:597326"/>
    </cofactor>
</comment>
<evidence type="ECO:0000256" key="4">
    <source>
        <dbReference type="ARBA" id="ARBA00022679"/>
    </source>
</evidence>
<sequence>MEIFKQNESGVRSYCRSFPVVFNKALGAELFSADGTRYIDFLAGAGTLNYGHNHPVLKQALLDYIENDGLTHGLDMYSKAKERFLETFNRIILKPRGMQDYLVQFTGPTGTNAVEAALKLARKVTGRSNVISFTNGFHGCSLAALAATGNEHHRGGAGTALNDVSRMPYANYFGKEVSTIAMMKKLLEDPSSGVDTPAAVIVEVVQGEGGLNTASADWLRQLEKLCRQHGMLLIVDDIQAGCGRTGSFFSFEDMGVQPDIVTLSKSLSGYGLPFAVVLLKNELDQWKPGEHNGTFRGNNHAFVTAAAAFEHFWQSEDFALSVREKGQRIRIRMEQIARRHAGSKLFVKGRGMMLGISCPDGESAGRICELAFGKGLVIETSGNHSQVVKCLCPLVISEEQIDRAMDILDEAFAEVFDDAGSTRKAS</sequence>
<dbReference type="GO" id="GO:0030170">
    <property type="term" value="F:pyridoxal phosphate binding"/>
    <property type="evidence" value="ECO:0007669"/>
    <property type="project" value="InterPro"/>
</dbReference>
<dbReference type="SUPFAM" id="SSF53383">
    <property type="entry name" value="PLP-dependent transferases"/>
    <property type="match status" value="1"/>
</dbReference>
<evidence type="ECO:0000256" key="5">
    <source>
        <dbReference type="ARBA" id="ARBA00022898"/>
    </source>
</evidence>
<evidence type="ECO:0000313" key="9">
    <source>
        <dbReference type="Proteomes" id="UP000294575"/>
    </source>
</evidence>
<gene>
    <name evidence="8" type="ORF">DFQ45_102320</name>
</gene>
<organism evidence="8 9">
    <name type="scientific">Thiopseudomonas denitrificans</name>
    <dbReference type="NCBI Taxonomy" id="1501432"/>
    <lineage>
        <taxon>Bacteria</taxon>
        <taxon>Pseudomonadati</taxon>
        <taxon>Pseudomonadota</taxon>
        <taxon>Gammaproteobacteria</taxon>
        <taxon>Pseudomonadales</taxon>
        <taxon>Pseudomonadaceae</taxon>
        <taxon>Thiopseudomonas</taxon>
    </lineage>
</organism>
<dbReference type="Gene3D" id="3.40.640.10">
    <property type="entry name" value="Type I PLP-dependent aspartate aminotransferase-like (Major domain)"/>
    <property type="match status" value="1"/>
</dbReference>
<dbReference type="UniPathway" id="UPA00067">
    <property type="reaction ID" value="UER00121"/>
</dbReference>
<evidence type="ECO:0000256" key="6">
    <source>
        <dbReference type="RuleBase" id="RU003560"/>
    </source>
</evidence>
<dbReference type="RefSeq" id="WP_101496581.1">
    <property type="nucleotide sequence ID" value="NZ_LNJZ01000006.1"/>
</dbReference>
<dbReference type="InterPro" id="IPR012773">
    <property type="entry name" value="Ectoine_EctB"/>
</dbReference>
<comment type="pathway">
    <text evidence="7">Amine and polyamine biosynthesis; ectoine biosynthesis; L-ectoine from L-aspartate 4-semialdehyde: step 1/3.</text>
</comment>
<dbReference type="InterPro" id="IPR015424">
    <property type="entry name" value="PyrdxlP-dep_Trfase"/>
</dbReference>
<dbReference type="GO" id="GO:0019491">
    <property type="term" value="P:ectoine biosynthetic process"/>
    <property type="evidence" value="ECO:0007669"/>
    <property type="project" value="UniProtKB-UniPathway"/>
</dbReference>
<dbReference type="EMBL" id="SNYK01000002">
    <property type="protein sequence ID" value="TDQ39618.1"/>
    <property type="molecule type" value="Genomic_DNA"/>
</dbReference>
<dbReference type="PANTHER" id="PTHR43552">
    <property type="entry name" value="DIAMINOBUTYRATE--2-OXOGLUTARATE AMINOTRANSFERASE"/>
    <property type="match status" value="1"/>
</dbReference>
<keyword evidence="5 6" id="KW-0663">Pyridoxal phosphate</keyword>
<dbReference type="GO" id="GO:0047307">
    <property type="term" value="F:diaminobutyrate-pyruvate transaminase activity"/>
    <property type="evidence" value="ECO:0007669"/>
    <property type="project" value="InterPro"/>
</dbReference>
<dbReference type="GO" id="GO:0045303">
    <property type="term" value="F:diaminobutyrate-2-oxoglutarate transaminase activity"/>
    <property type="evidence" value="ECO:0007669"/>
    <property type="project" value="UniProtKB-EC"/>
</dbReference>